<sequence length="365" mass="39786">MQQIELSYAIAPRRSGRGLIRNPLMELLHAVREHGSISSAARALGLSYRHVWGELKRWEQNLGRPLVSGEQGRSAQLSEFGDKLLWAERQAQARLAPQIEALHADLERAFAMAFDDSLHVLSLQASHDDALVLLRAHAAERGRLQLDIRFTGSVDAISALNQGRCVMAGFHTLERPPAGSLAQRTYKPLLKPGLHKIIGFARRTQGLIVAPGNPLRLRGMADVVRLRARYVNRALGTGTRVLLDELLAQQGLDRCALQGYAREEPSHTAVAHAVASGRADAGLGIESAARGAGLGFVPLVHERYHLACLKSALDQPAVQALLVLLRSAAWQHQLGTLAGYESANSGDVQSLSALLPWWSFKGPKR</sequence>
<dbReference type="EMBL" id="JAVDRF010000009">
    <property type="protein sequence ID" value="MDR6538040.1"/>
    <property type="molecule type" value="Genomic_DNA"/>
</dbReference>
<dbReference type="PANTHER" id="PTHR38431">
    <property type="entry name" value="BLL2305 PROTEIN"/>
    <property type="match status" value="1"/>
</dbReference>
<protein>
    <submittedName>
        <fullName evidence="3">Molybdopterin biosynthesis protein</fullName>
    </submittedName>
</protein>
<keyword evidence="4" id="KW-1185">Reference proteome</keyword>
<dbReference type="Pfam" id="PF00126">
    <property type="entry name" value="HTH_1"/>
    <property type="match status" value="1"/>
</dbReference>
<comment type="caution">
    <text evidence="3">The sequence shown here is derived from an EMBL/GenBank/DDBJ whole genome shotgun (WGS) entry which is preliminary data.</text>
</comment>
<dbReference type="SUPFAM" id="SSF46785">
    <property type="entry name" value="Winged helix' DNA-binding domain"/>
    <property type="match status" value="1"/>
</dbReference>
<name>A0ABU1NHX3_9BURK</name>
<dbReference type="InterPro" id="IPR024370">
    <property type="entry name" value="PBP_domain"/>
</dbReference>
<evidence type="ECO:0000313" key="3">
    <source>
        <dbReference type="EMBL" id="MDR6538040.1"/>
    </source>
</evidence>
<dbReference type="InterPro" id="IPR000847">
    <property type="entry name" value="LysR_HTH_N"/>
</dbReference>
<feature type="domain" description="HTH lysR-type" evidence="1">
    <location>
        <begin position="25"/>
        <end position="81"/>
    </location>
</feature>
<dbReference type="PANTHER" id="PTHR38431:SF1">
    <property type="entry name" value="BLL2305 PROTEIN"/>
    <property type="match status" value="1"/>
</dbReference>
<gene>
    <name evidence="3" type="ORF">J2739_003827</name>
</gene>
<evidence type="ECO:0000259" key="2">
    <source>
        <dbReference type="Pfam" id="PF12727"/>
    </source>
</evidence>
<proteinExistence type="predicted"/>
<dbReference type="RefSeq" id="WP_309904482.1">
    <property type="nucleotide sequence ID" value="NZ_JAVDRF010000009.1"/>
</dbReference>
<evidence type="ECO:0000259" key="1">
    <source>
        <dbReference type="Pfam" id="PF00126"/>
    </source>
</evidence>
<reference evidence="3 4" key="1">
    <citation type="submission" date="2023-07" db="EMBL/GenBank/DDBJ databases">
        <title>Sorghum-associated microbial communities from plants grown in Nebraska, USA.</title>
        <authorList>
            <person name="Schachtman D."/>
        </authorList>
    </citation>
    <scope>NUCLEOTIDE SEQUENCE [LARGE SCALE GENOMIC DNA]</scope>
    <source>
        <strain evidence="3 4">DS1781</strain>
    </source>
</reference>
<dbReference type="SUPFAM" id="SSF53850">
    <property type="entry name" value="Periplasmic binding protein-like II"/>
    <property type="match status" value="1"/>
</dbReference>
<dbReference type="InterPro" id="IPR036388">
    <property type="entry name" value="WH-like_DNA-bd_sf"/>
</dbReference>
<organism evidence="3 4">
    <name type="scientific">Variovorax soli</name>
    <dbReference type="NCBI Taxonomy" id="376815"/>
    <lineage>
        <taxon>Bacteria</taxon>
        <taxon>Pseudomonadati</taxon>
        <taxon>Pseudomonadota</taxon>
        <taxon>Betaproteobacteria</taxon>
        <taxon>Burkholderiales</taxon>
        <taxon>Comamonadaceae</taxon>
        <taxon>Variovorax</taxon>
    </lineage>
</organism>
<dbReference type="Gene3D" id="1.10.10.10">
    <property type="entry name" value="Winged helix-like DNA-binding domain superfamily/Winged helix DNA-binding domain"/>
    <property type="match status" value="1"/>
</dbReference>
<feature type="domain" description="PBP" evidence="2">
    <location>
        <begin position="140"/>
        <end position="325"/>
    </location>
</feature>
<accession>A0ABU1NHX3</accession>
<dbReference type="InterPro" id="IPR036390">
    <property type="entry name" value="WH_DNA-bd_sf"/>
</dbReference>
<dbReference type="Proteomes" id="UP001184230">
    <property type="component" value="Unassembled WGS sequence"/>
</dbReference>
<evidence type="ECO:0000313" key="4">
    <source>
        <dbReference type="Proteomes" id="UP001184230"/>
    </source>
</evidence>
<dbReference type="Pfam" id="PF12727">
    <property type="entry name" value="PBP_like"/>
    <property type="match status" value="1"/>
</dbReference>